<dbReference type="Pfam" id="PF01490">
    <property type="entry name" value="Aa_trans"/>
    <property type="match status" value="2"/>
</dbReference>
<sequence length="614" mass="68594">MKAALSYSTLNSQDDTVSDSGSSTNNNNTNSSPDMSAAASPYWSVPFQNPTTAGFSPFVAFCFTINYILGTGFLTIPWAFVQSGLVLSTILMILSALASDIAKDFLLETLARAEAMLDDQMHWIEHPQHKRRPSQLQEQKHKGRLMLPPTSKEERERQLRAIRQKQQLQLDEVSDVEEIATYQRQSYDSIQDAGTNRYSRSSSTPLDHGNNPAATPYDHHVHFDKQSSGEQQPILVYPKQSPSTKYLIEQRKFEVNALCRVFLGKFGLQLYTMVICLYLCGALWAYTSVFSSAMATALPLFGEDAYFSYTCYAILFGCVVVPLSCLELDEQVPLQVFLTLCRFLMFFLMIGTSYLAADDEKDVIDVDSFEPARNFQWSGIARTLPILVFANIFHHSIPGLAHPVGDKRTVGKVFTATNIFTVAAYITLGLTLGTAFGKGIEQSSNLNWSTFHAGTGYVDEHGNVVGAAWWTRVIAHYIILFPAVDVVSAYPLNAITLGNNIFGAAYGKRIHEVESNRFLRTCFRLLASVPPIIFGILVRELGTITDYTGTSGFLIGLCFPAILYMTSRTLAEERKFSLETFYTNYGSSVAVAKFIFWFGIFMMIFVFTKLTFFS</sequence>
<evidence type="ECO:0000313" key="8">
    <source>
        <dbReference type="EMBL" id="KAG7362719.1"/>
    </source>
</evidence>
<keyword evidence="9" id="KW-1185">Reference proteome</keyword>
<feature type="transmembrane region" description="Helical" evidence="6">
    <location>
        <begin position="585"/>
        <end position="607"/>
    </location>
</feature>
<feature type="compositionally biased region" description="Polar residues" evidence="5">
    <location>
        <begin position="191"/>
        <end position="205"/>
    </location>
</feature>
<evidence type="ECO:0000256" key="2">
    <source>
        <dbReference type="ARBA" id="ARBA00022692"/>
    </source>
</evidence>
<dbReference type="PANTHER" id="PTHR16189">
    <property type="entry name" value="TRANSMEMBRANE PROTEIN 104-RELATED"/>
    <property type="match status" value="1"/>
</dbReference>
<feature type="domain" description="Amino acid transporter transmembrane" evidence="7">
    <location>
        <begin position="57"/>
        <end position="109"/>
    </location>
</feature>
<comment type="subcellular location">
    <subcellularLocation>
        <location evidence="1">Membrane</location>
    </subcellularLocation>
</comment>
<evidence type="ECO:0000256" key="4">
    <source>
        <dbReference type="ARBA" id="ARBA00023136"/>
    </source>
</evidence>
<feature type="region of interest" description="Disordered" evidence="5">
    <location>
        <begin position="191"/>
        <end position="215"/>
    </location>
</feature>
<feature type="transmembrane region" description="Helical" evidence="6">
    <location>
        <begin position="336"/>
        <end position="355"/>
    </location>
</feature>
<keyword evidence="4 6" id="KW-0472">Membrane</keyword>
<feature type="transmembrane region" description="Helical" evidence="6">
    <location>
        <begin position="58"/>
        <end position="79"/>
    </location>
</feature>
<feature type="compositionally biased region" description="Polar residues" evidence="5">
    <location>
        <begin position="1"/>
        <end position="11"/>
    </location>
</feature>
<feature type="transmembrane region" description="Helical" evidence="6">
    <location>
        <begin position="544"/>
        <end position="564"/>
    </location>
</feature>
<feature type="domain" description="Amino acid transporter transmembrane" evidence="7">
    <location>
        <begin position="257"/>
        <end position="581"/>
    </location>
</feature>
<gene>
    <name evidence="8" type="ORF">IV203_026079</name>
</gene>
<evidence type="ECO:0000313" key="9">
    <source>
        <dbReference type="Proteomes" id="UP000693970"/>
    </source>
</evidence>
<evidence type="ECO:0000256" key="1">
    <source>
        <dbReference type="ARBA" id="ARBA00004370"/>
    </source>
</evidence>
<evidence type="ECO:0000256" key="6">
    <source>
        <dbReference type="SAM" id="Phobius"/>
    </source>
</evidence>
<keyword evidence="3 6" id="KW-1133">Transmembrane helix</keyword>
<evidence type="ECO:0000256" key="3">
    <source>
        <dbReference type="ARBA" id="ARBA00022989"/>
    </source>
</evidence>
<name>A0A9K3LHV9_9STRA</name>
<accession>A0A9K3LHV9</accession>
<dbReference type="GO" id="GO:0016020">
    <property type="term" value="C:membrane"/>
    <property type="evidence" value="ECO:0007669"/>
    <property type="project" value="UniProtKB-SubCell"/>
</dbReference>
<feature type="transmembrane region" description="Helical" evidence="6">
    <location>
        <begin position="375"/>
        <end position="393"/>
    </location>
</feature>
<feature type="transmembrane region" description="Helical" evidence="6">
    <location>
        <begin position="413"/>
        <end position="436"/>
    </location>
</feature>
<evidence type="ECO:0000259" key="7">
    <source>
        <dbReference type="Pfam" id="PF01490"/>
    </source>
</evidence>
<dbReference type="Proteomes" id="UP000693970">
    <property type="component" value="Unassembled WGS sequence"/>
</dbReference>
<organism evidence="8 9">
    <name type="scientific">Nitzschia inconspicua</name>
    <dbReference type="NCBI Taxonomy" id="303405"/>
    <lineage>
        <taxon>Eukaryota</taxon>
        <taxon>Sar</taxon>
        <taxon>Stramenopiles</taxon>
        <taxon>Ochrophyta</taxon>
        <taxon>Bacillariophyta</taxon>
        <taxon>Bacillariophyceae</taxon>
        <taxon>Bacillariophycidae</taxon>
        <taxon>Bacillariales</taxon>
        <taxon>Bacillariaceae</taxon>
        <taxon>Nitzschia</taxon>
    </lineage>
</organism>
<evidence type="ECO:0000256" key="5">
    <source>
        <dbReference type="SAM" id="MobiDB-lite"/>
    </source>
</evidence>
<feature type="transmembrane region" description="Helical" evidence="6">
    <location>
        <begin position="306"/>
        <end position="324"/>
    </location>
</feature>
<dbReference type="OrthoDB" id="294541at2759"/>
<feature type="region of interest" description="Disordered" evidence="5">
    <location>
        <begin position="1"/>
        <end position="35"/>
    </location>
</feature>
<dbReference type="EMBL" id="JAGRRH010000010">
    <property type="protein sequence ID" value="KAG7362719.1"/>
    <property type="molecule type" value="Genomic_DNA"/>
</dbReference>
<feature type="compositionally biased region" description="Low complexity" evidence="5">
    <location>
        <begin position="12"/>
        <end position="35"/>
    </location>
</feature>
<feature type="transmembrane region" description="Helical" evidence="6">
    <location>
        <begin position="268"/>
        <end position="286"/>
    </location>
</feature>
<feature type="transmembrane region" description="Helical" evidence="6">
    <location>
        <begin position="474"/>
        <end position="497"/>
    </location>
</feature>
<proteinExistence type="predicted"/>
<comment type="caution">
    <text evidence="8">The sequence shown here is derived from an EMBL/GenBank/DDBJ whole genome shotgun (WGS) entry which is preliminary data.</text>
</comment>
<dbReference type="PANTHER" id="PTHR16189:SF2">
    <property type="entry name" value="AMINO ACID TRANSPORTER TRANSMEMBRANE DOMAIN-CONTAINING PROTEIN"/>
    <property type="match status" value="1"/>
</dbReference>
<feature type="region of interest" description="Disordered" evidence="5">
    <location>
        <begin position="125"/>
        <end position="157"/>
    </location>
</feature>
<feature type="transmembrane region" description="Helical" evidence="6">
    <location>
        <begin position="518"/>
        <end position="538"/>
    </location>
</feature>
<protein>
    <submittedName>
        <fullName evidence="8">Transmembrane amino acid transporter</fullName>
    </submittedName>
</protein>
<reference evidence="8" key="1">
    <citation type="journal article" date="2021" name="Sci. Rep.">
        <title>Diploid genomic architecture of Nitzschia inconspicua, an elite biomass production diatom.</title>
        <authorList>
            <person name="Oliver A."/>
            <person name="Podell S."/>
            <person name="Pinowska A."/>
            <person name="Traller J.C."/>
            <person name="Smith S.R."/>
            <person name="McClure R."/>
            <person name="Beliaev A."/>
            <person name="Bohutskyi P."/>
            <person name="Hill E.A."/>
            <person name="Rabines A."/>
            <person name="Zheng H."/>
            <person name="Allen L.Z."/>
            <person name="Kuo A."/>
            <person name="Grigoriev I.V."/>
            <person name="Allen A.E."/>
            <person name="Hazlebeck D."/>
            <person name="Allen E.E."/>
        </authorList>
    </citation>
    <scope>NUCLEOTIDE SEQUENCE</scope>
    <source>
        <strain evidence="8">Hildebrandi</strain>
    </source>
</reference>
<dbReference type="AlphaFoldDB" id="A0A9K3LHV9"/>
<reference evidence="8" key="2">
    <citation type="submission" date="2021-04" db="EMBL/GenBank/DDBJ databases">
        <authorList>
            <person name="Podell S."/>
        </authorList>
    </citation>
    <scope>NUCLEOTIDE SEQUENCE</scope>
    <source>
        <strain evidence="8">Hildebrandi</strain>
    </source>
</reference>
<keyword evidence="2 6" id="KW-0812">Transmembrane</keyword>
<feature type="transmembrane region" description="Helical" evidence="6">
    <location>
        <begin position="85"/>
        <end position="102"/>
    </location>
</feature>
<dbReference type="InterPro" id="IPR013057">
    <property type="entry name" value="AA_transpt_TM"/>
</dbReference>